<keyword evidence="3" id="KW-1185">Reference proteome</keyword>
<dbReference type="SMART" id="SM00758">
    <property type="entry name" value="PA14"/>
    <property type="match status" value="1"/>
</dbReference>
<dbReference type="EMBL" id="WHOB01000093">
    <property type="protein sequence ID" value="NOU83382.1"/>
    <property type="molecule type" value="Genomic_DNA"/>
</dbReference>
<reference evidence="2 3" key="1">
    <citation type="submission" date="2019-10" db="EMBL/GenBank/DDBJ databases">
        <title>Description of Paenibacillus terricola sp. nov.</title>
        <authorList>
            <person name="Carlier A."/>
            <person name="Qi S."/>
        </authorList>
    </citation>
    <scope>NUCLEOTIDE SEQUENCE [LARGE SCALE GENOMIC DNA]</scope>
    <source>
        <strain evidence="2 3">LMG 31459</strain>
    </source>
</reference>
<dbReference type="SUPFAM" id="SSF56988">
    <property type="entry name" value="Anthrax protective antigen"/>
    <property type="match status" value="1"/>
</dbReference>
<protein>
    <recommendedName>
        <fullName evidence="1">PA14 domain-containing protein</fullName>
    </recommendedName>
</protein>
<dbReference type="PROSITE" id="PS51820">
    <property type="entry name" value="PA14"/>
    <property type="match status" value="1"/>
</dbReference>
<dbReference type="InterPro" id="IPR037524">
    <property type="entry name" value="PA14/GLEYA"/>
</dbReference>
<comment type="caution">
    <text evidence="2">The sequence shown here is derived from an EMBL/GenBank/DDBJ whole genome shotgun (WGS) entry which is preliminary data.</text>
</comment>
<dbReference type="InterPro" id="IPR011658">
    <property type="entry name" value="PA14_dom"/>
</dbReference>
<evidence type="ECO:0000313" key="2">
    <source>
        <dbReference type="EMBL" id="NOU83382.1"/>
    </source>
</evidence>
<organism evidence="2 3">
    <name type="scientific">Paenibacillus phytohabitans</name>
    <dbReference type="NCBI Taxonomy" id="2654978"/>
    <lineage>
        <taxon>Bacteria</taxon>
        <taxon>Bacillati</taxon>
        <taxon>Bacillota</taxon>
        <taxon>Bacilli</taxon>
        <taxon>Bacillales</taxon>
        <taxon>Paenibacillaceae</taxon>
        <taxon>Paenibacillus</taxon>
    </lineage>
</organism>
<dbReference type="Gene3D" id="3.90.182.10">
    <property type="entry name" value="Toxin - Anthrax Protective Antigen,domain 1"/>
    <property type="match status" value="1"/>
</dbReference>
<feature type="domain" description="PA14" evidence="1">
    <location>
        <begin position="1"/>
        <end position="126"/>
    </location>
</feature>
<proteinExistence type="predicted"/>
<accession>A0ABX1YQN5</accession>
<evidence type="ECO:0000313" key="3">
    <source>
        <dbReference type="Proteomes" id="UP000596857"/>
    </source>
</evidence>
<name>A0ABX1YQN5_9BACL</name>
<dbReference type="Proteomes" id="UP000596857">
    <property type="component" value="Unassembled WGS sequence"/>
</dbReference>
<dbReference type="Pfam" id="PF07691">
    <property type="entry name" value="PA14"/>
    <property type="match status" value="1"/>
</dbReference>
<sequence length="133" mass="14716">MTLSGAPAVVRTDAVLDFNWRQGTPDAAIGIDFFSVRWSGKLKPLYTETYQIYTTSDDGIRVRINGELVIDSWMKQSGTERTGSISLTAGQLYDIQVEYYENQGDARARLMWESPSQVKATVPASALFLPSAS</sequence>
<evidence type="ECO:0000259" key="1">
    <source>
        <dbReference type="PROSITE" id="PS51820"/>
    </source>
</evidence>
<gene>
    <name evidence="2" type="ORF">GC101_31465</name>
</gene>